<proteinExistence type="predicted"/>
<organism evidence="1">
    <name type="scientific">Rhizophora mucronata</name>
    <name type="common">Asiatic mangrove</name>
    <dbReference type="NCBI Taxonomy" id="61149"/>
    <lineage>
        <taxon>Eukaryota</taxon>
        <taxon>Viridiplantae</taxon>
        <taxon>Streptophyta</taxon>
        <taxon>Embryophyta</taxon>
        <taxon>Tracheophyta</taxon>
        <taxon>Spermatophyta</taxon>
        <taxon>Magnoliopsida</taxon>
        <taxon>eudicotyledons</taxon>
        <taxon>Gunneridae</taxon>
        <taxon>Pentapetalae</taxon>
        <taxon>rosids</taxon>
        <taxon>fabids</taxon>
        <taxon>Malpighiales</taxon>
        <taxon>Rhizophoraceae</taxon>
        <taxon>Rhizophora</taxon>
    </lineage>
</organism>
<sequence>MLAELSGWQSLHF</sequence>
<accession>A0A2P2QXK6</accession>
<protein>
    <submittedName>
        <fullName evidence="1">Uncharacterized protein</fullName>
    </submittedName>
</protein>
<evidence type="ECO:0000313" key="1">
    <source>
        <dbReference type="EMBL" id="MBX71749.1"/>
    </source>
</evidence>
<dbReference type="EMBL" id="GGEC01091265">
    <property type="protein sequence ID" value="MBX71749.1"/>
    <property type="molecule type" value="Transcribed_RNA"/>
</dbReference>
<name>A0A2P2QXK6_RHIMU</name>
<reference evidence="1" key="1">
    <citation type="submission" date="2018-02" db="EMBL/GenBank/DDBJ databases">
        <title>Rhizophora mucronata_Transcriptome.</title>
        <authorList>
            <person name="Meera S.P."/>
            <person name="Sreeshan A."/>
            <person name="Augustine A."/>
        </authorList>
    </citation>
    <scope>NUCLEOTIDE SEQUENCE</scope>
    <source>
        <tissue evidence="1">Leaf</tissue>
    </source>
</reference>